<reference evidence="10" key="1">
    <citation type="submission" date="2016-10" db="EMBL/GenBank/DDBJ databases">
        <authorList>
            <person name="Varghese N."/>
            <person name="Submissions S."/>
        </authorList>
    </citation>
    <scope>NUCLEOTIDE SEQUENCE [LARGE SCALE GENOMIC DNA]</scope>
    <source>
        <strain evidence="10">DSM 26348</strain>
    </source>
</reference>
<evidence type="ECO:0000256" key="2">
    <source>
        <dbReference type="ARBA" id="ARBA00003906"/>
    </source>
</evidence>
<evidence type="ECO:0000256" key="4">
    <source>
        <dbReference type="ARBA" id="ARBA00012280"/>
    </source>
</evidence>
<keyword evidence="6" id="KW-0786">Thiamine pyrophosphate</keyword>
<dbReference type="EC" id="1.2.4.2" evidence="4"/>
<feature type="region of interest" description="Disordered" evidence="7">
    <location>
        <begin position="950"/>
        <end position="970"/>
    </location>
</feature>
<dbReference type="Gene3D" id="1.10.287.1150">
    <property type="entry name" value="TPP helical domain"/>
    <property type="match status" value="1"/>
</dbReference>
<dbReference type="Pfam" id="PF16870">
    <property type="entry name" value="OxoGdeHyase_C"/>
    <property type="match status" value="1"/>
</dbReference>
<protein>
    <recommendedName>
        <fullName evidence="4">oxoglutarate dehydrogenase (succinyl-transferring)</fullName>
        <ecNumber evidence="4">1.2.4.2</ecNumber>
    </recommendedName>
</protein>
<dbReference type="Pfam" id="PF00676">
    <property type="entry name" value="E1_dh"/>
    <property type="match status" value="1"/>
</dbReference>
<dbReference type="Gene3D" id="3.40.50.11610">
    <property type="entry name" value="Multifunctional 2-oxoglutarate metabolism enzyme, C-terminal domain"/>
    <property type="match status" value="1"/>
</dbReference>
<dbReference type="NCBIfam" id="TIGR00239">
    <property type="entry name" value="2oxo_dh_E1"/>
    <property type="match status" value="1"/>
</dbReference>
<dbReference type="InterPro" id="IPR032106">
    <property type="entry name" value="2-oxogl_dehyd_N"/>
</dbReference>
<dbReference type="Gene3D" id="3.40.50.12470">
    <property type="match status" value="1"/>
</dbReference>
<evidence type="ECO:0000313" key="9">
    <source>
        <dbReference type="EMBL" id="SFJ30696.1"/>
    </source>
</evidence>
<dbReference type="PANTHER" id="PTHR23152">
    <property type="entry name" value="2-OXOGLUTARATE DEHYDROGENASE"/>
    <property type="match status" value="1"/>
</dbReference>
<evidence type="ECO:0000256" key="3">
    <source>
        <dbReference type="ARBA" id="ARBA00006936"/>
    </source>
</evidence>
<dbReference type="InterPro" id="IPR005475">
    <property type="entry name" value="Transketolase-like_Pyr-bd"/>
</dbReference>
<comment type="function">
    <text evidence="2">E1 component of the 2-oxoglutarate dehydrogenase (OGDH) complex which catalyzes the decarboxylation of 2-oxoglutarate, the first step in the conversion of 2-oxoglutarate to succinyl-CoA and CO(2).</text>
</comment>
<dbReference type="GO" id="GO:0045252">
    <property type="term" value="C:oxoglutarate dehydrogenase complex"/>
    <property type="evidence" value="ECO:0007669"/>
    <property type="project" value="TreeGrafter"/>
</dbReference>
<dbReference type="GO" id="GO:0004591">
    <property type="term" value="F:oxoglutarate dehydrogenase (succinyl-transferring) activity"/>
    <property type="evidence" value="ECO:0007669"/>
    <property type="project" value="UniProtKB-EC"/>
</dbReference>
<dbReference type="Gene3D" id="3.40.50.970">
    <property type="match status" value="1"/>
</dbReference>
<keyword evidence="10" id="KW-1185">Reference proteome</keyword>
<dbReference type="GO" id="GO:0006099">
    <property type="term" value="P:tricarboxylic acid cycle"/>
    <property type="evidence" value="ECO:0007669"/>
    <property type="project" value="TreeGrafter"/>
</dbReference>
<dbReference type="InterPro" id="IPR011603">
    <property type="entry name" value="2oxoglutarate_DH_E1"/>
</dbReference>
<dbReference type="PANTHER" id="PTHR23152:SF4">
    <property type="entry name" value="2-OXOADIPATE DEHYDROGENASE COMPLEX COMPONENT E1"/>
    <property type="match status" value="1"/>
</dbReference>
<dbReference type="Pfam" id="PF02779">
    <property type="entry name" value="Transket_pyr"/>
    <property type="match status" value="1"/>
</dbReference>
<dbReference type="InterPro" id="IPR042179">
    <property type="entry name" value="KGD_C_sf"/>
</dbReference>
<dbReference type="InterPro" id="IPR029061">
    <property type="entry name" value="THDP-binding"/>
</dbReference>
<dbReference type="RefSeq" id="WP_245764686.1">
    <property type="nucleotide sequence ID" value="NZ_FOQD01000018.1"/>
</dbReference>
<accession>A0A1I3QC43</accession>
<dbReference type="NCBIfam" id="NF008907">
    <property type="entry name" value="PRK12270.1"/>
    <property type="match status" value="1"/>
</dbReference>
<name>A0A1I3QC43_9PLAN</name>
<evidence type="ECO:0000313" key="10">
    <source>
        <dbReference type="Proteomes" id="UP000199518"/>
    </source>
</evidence>
<dbReference type="Pfam" id="PF16078">
    <property type="entry name" value="2-oxogl_dehyd_N"/>
    <property type="match status" value="1"/>
</dbReference>
<evidence type="ECO:0000259" key="8">
    <source>
        <dbReference type="SMART" id="SM00861"/>
    </source>
</evidence>
<dbReference type="InterPro" id="IPR001017">
    <property type="entry name" value="DH_E1"/>
</dbReference>
<dbReference type="NCBIfam" id="NF006914">
    <property type="entry name" value="PRK09404.1"/>
    <property type="match status" value="1"/>
</dbReference>
<evidence type="ECO:0000256" key="6">
    <source>
        <dbReference type="ARBA" id="ARBA00023052"/>
    </source>
</evidence>
<dbReference type="InterPro" id="IPR031717">
    <property type="entry name" value="ODO-1/KGD_C"/>
</dbReference>
<comment type="similarity">
    <text evidence="3">Belongs to the alpha-ketoglutarate dehydrogenase family.</text>
</comment>
<organism evidence="9 10">
    <name type="scientific">Planctomicrobium piriforme</name>
    <dbReference type="NCBI Taxonomy" id="1576369"/>
    <lineage>
        <taxon>Bacteria</taxon>
        <taxon>Pseudomonadati</taxon>
        <taxon>Planctomycetota</taxon>
        <taxon>Planctomycetia</taxon>
        <taxon>Planctomycetales</taxon>
        <taxon>Planctomycetaceae</taxon>
        <taxon>Planctomicrobium</taxon>
    </lineage>
</organism>
<gene>
    <name evidence="9" type="ORF">SAMN05421753_11818</name>
</gene>
<evidence type="ECO:0000256" key="7">
    <source>
        <dbReference type="SAM" id="MobiDB-lite"/>
    </source>
</evidence>
<dbReference type="CDD" id="cd02016">
    <property type="entry name" value="TPP_E1_OGDC_like"/>
    <property type="match status" value="1"/>
</dbReference>
<sequence>MSVESIPLSVQNLAFVEELYARYLEQPGSVDAEWRQYFDNLKNGDTSFSSGWSPESPFPHHSIFDPPGQAPVAAAPQPRPGIETTKNVLDVAAAQERLDQLIRNFRVRGHILAAVDPLGKQRPSPPELDPTFYGFDEKDLDKELSTSWVGGAETRTLRGIINWLKQTYCRSIGAQFMHIDSLQVRLWLAQRMEETANRIRLARQDQLRILKRLADAVVFEEFLARKFVGAKSFSLEGAESLIPLLDMAIDKLGNEGTREIVIGMAHRGRLNVLANIMGKSPRAIFREFDDADSQYYTGRGDVKYHLGYSWDWITSKEQKVHLSLCFNPSHLEFVNTVAMGRTRAKMDRYQDFRREHGATLLIHGDAAFAGEGIIQETLNLSELEGYAVGGTIHVIVNNQIGFTTSPEEARSTAYCTDVAKMLQIPIFHVNGEDPEAVAQVLHLALDFRKRFQRDAVIDMYCYRRRGHNEGDEPAFTQPVMYKEIRQRPNVYSGYLERLESLGEVTRDEAEKVVEERRQKLEIELAEARRDDYIRCLDHWGGVWAGYQGGPATEADHPNTGVEIGKLSELLTKLTQIPTGFEPHPKALRILEQRRAMAEQKEMLDWGAAESLAFASIVNQGRPLRMTGQDVRRGTFSHRHAYLHDVQNGQPFNTLTNVTSDPTLVSMYNSPLSEAGVLGFEYGYSLDCPEGLVVWEAQFGDFCNAAQVIIDQFIASAEDKWNRLSGITLLLPHGFEGQGPEHSSARLERFLMLSAEDNMQVCQPTTPAQMFHLLRRQLLRKWKKPLVVMTPKSLLRHKECSSSLADLATGQFQRFIPDPEIQDFKQVKQVLMCSGKIYYDLVERRREGGYKGVMIVRVEELYPFPSTSLKKFFHDMDDKVPFAWVQDEPSNMGAWPYIRARFGDKFLKRFHIERISRPRSASPATGSNKSHRREQELLLSAAFSKATQEHTVSVSSSALSPPAPKPVGAGT</sequence>
<dbReference type="PIRSF" id="PIRSF000157">
    <property type="entry name" value="Oxoglu_dh_E1"/>
    <property type="match status" value="1"/>
</dbReference>
<evidence type="ECO:0000256" key="1">
    <source>
        <dbReference type="ARBA" id="ARBA00001964"/>
    </source>
</evidence>
<dbReference type="GO" id="GO:0005829">
    <property type="term" value="C:cytosol"/>
    <property type="evidence" value="ECO:0007669"/>
    <property type="project" value="TreeGrafter"/>
</dbReference>
<dbReference type="Proteomes" id="UP000199518">
    <property type="component" value="Unassembled WGS sequence"/>
</dbReference>
<dbReference type="EMBL" id="FOQD01000018">
    <property type="protein sequence ID" value="SFJ30696.1"/>
    <property type="molecule type" value="Genomic_DNA"/>
</dbReference>
<dbReference type="SUPFAM" id="SSF52518">
    <property type="entry name" value="Thiamin diphosphate-binding fold (THDP-binding)"/>
    <property type="match status" value="2"/>
</dbReference>
<dbReference type="GO" id="GO:0030976">
    <property type="term" value="F:thiamine pyrophosphate binding"/>
    <property type="evidence" value="ECO:0007669"/>
    <property type="project" value="InterPro"/>
</dbReference>
<comment type="cofactor">
    <cofactor evidence="1">
        <name>thiamine diphosphate</name>
        <dbReference type="ChEBI" id="CHEBI:58937"/>
    </cofactor>
</comment>
<dbReference type="SMART" id="SM00861">
    <property type="entry name" value="Transket_pyr"/>
    <property type="match status" value="1"/>
</dbReference>
<dbReference type="STRING" id="1576369.SAMN05421753_11818"/>
<keyword evidence="5" id="KW-0560">Oxidoreductase</keyword>
<feature type="domain" description="Transketolase-like pyrimidine-binding" evidence="8">
    <location>
        <begin position="603"/>
        <end position="796"/>
    </location>
</feature>
<dbReference type="AlphaFoldDB" id="A0A1I3QC43"/>
<proteinExistence type="inferred from homology"/>
<evidence type="ECO:0000256" key="5">
    <source>
        <dbReference type="ARBA" id="ARBA00023002"/>
    </source>
</evidence>